<dbReference type="Pfam" id="PF04542">
    <property type="entry name" value="Sigma70_r2"/>
    <property type="match status" value="1"/>
</dbReference>
<dbReference type="GO" id="GO:0003677">
    <property type="term" value="F:DNA binding"/>
    <property type="evidence" value="ECO:0007669"/>
    <property type="project" value="InterPro"/>
</dbReference>
<accession>H0E2N3</accession>
<dbReference type="Pfam" id="PF08281">
    <property type="entry name" value="Sigma70_r4_2"/>
    <property type="match status" value="1"/>
</dbReference>
<name>H0E2N3_9ACTN</name>
<dbReference type="EMBL" id="AGUD01000049">
    <property type="protein sequence ID" value="EHN12047.1"/>
    <property type="molecule type" value="Genomic_DNA"/>
</dbReference>
<dbReference type="InterPro" id="IPR036388">
    <property type="entry name" value="WH-like_DNA-bd_sf"/>
</dbReference>
<dbReference type="InterPro" id="IPR039425">
    <property type="entry name" value="RNA_pol_sigma-70-like"/>
</dbReference>
<evidence type="ECO:0000259" key="6">
    <source>
        <dbReference type="Pfam" id="PF08281"/>
    </source>
</evidence>
<dbReference type="OrthoDB" id="5243766at2"/>
<dbReference type="InterPro" id="IPR007627">
    <property type="entry name" value="RNA_pol_sigma70_r2"/>
</dbReference>
<dbReference type="Gene3D" id="1.10.10.10">
    <property type="entry name" value="Winged helix-like DNA-binding domain superfamily/Winged helix DNA-binding domain"/>
    <property type="match status" value="1"/>
</dbReference>
<keyword evidence="4" id="KW-0804">Transcription</keyword>
<organism evidence="7 8">
    <name type="scientific">Patulibacter medicamentivorans</name>
    <dbReference type="NCBI Taxonomy" id="1097667"/>
    <lineage>
        <taxon>Bacteria</taxon>
        <taxon>Bacillati</taxon>
        <taxon>Actinomycetota</taxon>
        <taxon>Thermoleophilia</taxon>
        <taxon>Solirubrobacterales</taxon>
        <taxon>Patulibacteraceae</taxon>
        <taxon>Patulibacter</taxon>
    </lineage>
</organism>
<dbReference type="GO" id="GO:0006352">
    <property type="term" value="P:DNA-templated transcription initiation"/>
    <property type="evidence" value="ECO:0007669"/>
    <property type="project" value="InterPro"/>
</dbReference>
<sequence>MGRPDHRTDQELLRASGSEPEAFGSFYRRHVAALLGYLLRRTDRPDLAADVCAETFACVLERLDAFDPARGSARGWLFTIAGNQLVDAVRRGQVDDRARRRLGMERRELTDRDLARIDELLDRESEDAVRGLVADLPEEQRDALHARIVEERDYAEIAASLAVSEAVVRKRVSRGLALLRGQLGEARR</sequence>
<feature type="domain" description="RNA polymerase sigma factor 70 region 4 type 2" evidence="6">
    <location>
        <begin position="128"/>
        <end position="179"/>
    </location>
</feature>
<dbReference type="InterPro" id="IPR014284">
    <property type="entry name" value="RNA_pol_sigma-70_dom"/>
</dbReference>
<keyword evidence="8" id="KW-1185">Reference proteome</keyword>
<evidence type="ECO:0000256" key="3">
    <source>
        <dbReference type="ARBA" id="ARBA00023082"/>
    </source>
</evidence>
<dbReference type="Gene3D" id="1.10.1740.10">
    <property type="match status" value="1"/>
</dbReference>
<proteinExistence type="inferred from homology"/>
<comment type="similarity">
    <text evidence="1">Belongs to the sigma-70 factor family. ECF subfamily.</text>
</comment>
<dbReference type="Proteomes" id="UP000005143">
    <property type="component" value="Unassembled WGS sequence"/>
</dbReference>
<dbReference type="PANTHER" id="PTHR43133">
    <property type="entry name" value="RNA POLYMERASE ECF-TYPE SIGMA FACTO"/>
    <property type="match status" value="1"/>
</dbReference>
<dbReference type="InterPro" id="IPR013324">
    <property type="entry name" value="RNA_pol_sigma_r3/r4-like"/>
</dbReference>
<dbReference type="InterPro" id="IPR013249">
    <property type="entry name" value="RNA_pol_sigma70_r4_t2"/>
</dbReference>
<comment type="caution">
    <text evidence="7">The sequence shown here is derived from an EMBL/GenBank/DDBJ whole genome shotgun (WGS) entry which is preliminary data.</text>
</comment>
<keyword evidence="3" id="KW-0731">Sigma factor</keyword>
<evidence type="ECO:0000256" key="1">
    <source>
        <dbReference type="ARBA" id="ARBA00010641"/>
    </source>
</evidence>
<evidence type="ECO:0000313" key="7">
    <source>
        <dbReference type="EMBL" id="EHN12047.1"/>
    </source>
</evidence>
<evidence type="ECO:0000313" key="8">
    <source>
        <dbReference type="Proteomes" id="UP000005143"/>
    </source>
</evidence>
<evidence type="ECO:0000256" key="2">
    <source>
        <dbReference type="ARBA" id="ARBA00023015"/>
    </source>
</evidence>
<dbReference type="GO" id="GO:0016987">
    <property type="term" value="F:sigma factor activity"/>
    <property type="evidence" value="ECO:0007669"/>
    <property type="project" value="UniProtKB-KW"/>
</dbReference>
<evidence type="ECO:0000259" key="5">
    <source>
        <dbReference type="Pfam" id="PF04542"/>
    </source>
</evidence>
<dbReference type="SUPFAM" id="SSF88659">
    <property type="entry name" value="Sigma3 and sigma4 domains of RNA polymerase sigma factors"/>
    <property type="match status" value="1"/>
</dbReference>
<dbReference type="PANTHER" id="PTHR43133:SF46">
    <property type="entry name" value="RNA POLYMERASE SIGMA-70 FACTOR ECF SUBFAMILY"/>
    <property type="match status" value="1"/>
</dbReference>
<protein>
    <submittedName>
        <fullName evidence="7">Putative RNA polymerase ECF-subfamily sigma factor</fullName>
    </submittedName>
</protein>
<dbReference type="RefSeq" id="WP_007571708.1">
    <property type="nucleotide sequence ID" value="NZ_AGUD01000049.1"/>
</dbReference>
<evidence type="ECO:0000256" key="4">
    <source>
        <dbReference type="ARBA" id="ARBA00023163"/>
    </source>
</evidence>
<dbReference type="AlphaFoldDB" id="H0E2N3"/>
<dbReference type="SUPFAM" id="SSF88946">
    <property type="entry name" value="Sigma2 domain of RNA polymerase sigma factors"/>
    <property type="match status" value="1"/>
</dbReference>
<reference evidence="7 8" key="1">
    <citation type="journal article" date="2013" name="Biodegradation">
        <title>Quantitative proteomic analysis of ibuprofen-degrading Patulibacter sp. strain I11.</title>
        <authorList>
            <person name="Almeida B."/>
            <person name="Kjeldal H."/>
            <person name="Lolas I."/>
            <person name="Knudsen A.D."/>
            <person name="Carvalho G."/>
            <person name="Nielsen K.L."/>
            <person name="Barreto Crespo M.T."/>
            <person name="Stensballe A."/>
            <person name="Nielsen J.L."/>
        </authorList>
    </citation>
    <scope>NUCLEOTIDE SEQUENCE [LARGE SCALE GENOMIC DNA]</scope>
    <source>
        <strain evidence="7 8">I11</strain>
    </source>
</reference>
<keyword evidence="2" id="KW-0805">Transcription regulation</keyword>
<feature type="domain" description="RNA polymerase sigma-70 region 2" evidence="5">
    <location>
        <begin position="26"/>
        <end position="92"/>
    </location>
</feature>
<gene>
    <name evidence="7" type="ORF">PAI11_10460</name>
</gene>
<dbReference type="InterPro" id="IPR013325">
    <property type="entry name" value="RNA_pol_sigma_r2"/>
</dbReference>
<dbReference type="NCBIfam" id="TIGR02937">
    <property type="entry name" value="sigma70-ECF"/>
    <property type="match status" value="1"/>
</dbReference>